<dbReference type="InterPro" id="IPR004843">
    <property type="entry name" value="Calcineurin-like_PHP"/>
</dbReference>
<keyword evidence="1" id="KW-0472">Membrane</keyword>
<evidence type="ECO:0000313" key="3">
    <source>
        <dbReference type="EMBL" id="OGC45490.1"/>
    </source>
</evidence>
<feature type="transmembrane region" description="Helical" evidence="1">
    <location>
        <begin position="20"/>
        <end position="40"/>
    </location>
</feature>
<comment type="caution">
    <text evidence="3">The sequence shown here is derived from an EMBL/GenBank/DDBJ whole genome shotgun (WGS) entry which is preliminary data.</text>
</comment>
<dbReference type="InterPro" id="IPR029052">
    <property type="entry name" value="Metallo-depent_PP-like"/>
</dbReference>
<evidence type="ECO:0000256" key="1">
    <source>
        <dbReference type="SAM" id="Phobius"/>
    </source>
</evidence>
<keyword evidence="1" id="KW-0812">Transmembrane</keyword>
<dbReference type="GO" id="GO:0016787">
    <property type="term" value="F:hydrolase activity"/>
    <property type="evidence" value="ECO:0007669"/>
    <property type="project" value="InterPro"/>
</dbReference>
<name>A0A1F4UL04_UNCKA</name>
<evidence type="ECO:0000259" key="2">
    <source>
        <dbReference type="Pfam" id="PF00149"/>
    </source>
</evidence>
<accession>A0A1F4UL04</accession>
<feature type="domain" description="Calcineurin-like phosphoesterase" evidence="2">
    <location>
        <begin position="126"/>
        <end position="305"/>
    </location>
</feature>
<gene>
    <name evidence="3" type="ORF">A2V49_02685</name>
</gene>
<organism evidence="3 4">
    <name type="scientific">candidate division WWE3 bacterium RBG_19FT_COMBO_34_6</name>
    <dbReference type="NCBI Taxonomy" id="1802612"/>
    <lineage>
        <taxon>Bacteria</taxon>
        <taxon>Katanobacteria</taxon>
    </lineage>
</organism>
<protein>
    <recommendedName>
        <fullName evidence="2">Calcineurin-like phosphoesterase domain-containing protein</fullName>
    </recommendedName>
</protein>
<sequence>MGLFKKRRRNSSPKLSQRILRSVVSIVVLTAFVLGLSLLVKQISVMDPDKIVAIASPLLAKVGISNKMAGDVAGIFVERIFKTNIEPSKNYDPDNLNSIVEEPGIQTNTTSEDKKDAIDMSNISFKAALIADSHSTIPNLIKALEIANINNVHTLFFLGDYTDLGEEDKLIQSKKVMDSAGILYYSLPGDRDLYQTVGNTNFNKVFGQAPTSVVIGENKFVLLDNSANYTLITDDVIERFKKELIGADFVLLSQPVYYPNISYLKPIMGYVKGEVTSDVKEQGEEILSMIRNSDVKAVIAGDHHSFSRSLDPKRSTLEHVAIGSVTDEKTDLGRPSITVLSTDNKGNYMVEEINF</sequence>
<keyword evidence="1" id="KW-1133">Transmembrane helix</keyword>
<dbReference type="Proteomes" id="UP000178615">
    <property type="component" value="Unassembled WGS sequence"/>
</dbReference>
<dbReference type="Gene3D" id="3.60.21.10">
    <property type="match status" value="1"/>
</dbReference>
<reference evidence="3 4" key="1">
    <citation type="journal article" date="2016" name="Nat. Commun.">
        <title>Thousands of microbial genomes shed light on interconnected biogeochemical processes in an aquifer system.</title>
        <authorList>
            <person name="Anantharaman K."/>
            <person name="Brown C.T."/>
            <person name="Hug L.A."/>
            <person name="Sharon I."/>
            <person name="Castelle C.J."/>
            <person name="Probst A.J."/>
            <person name="Thomas B.C."/>
            <person name="Singh A."/>
            <person name="Wilkins M.J."/>
            <person name="Karaoz U."/>
            <person name="Brodie E.L."/>
            <person name="Williams K.H."/>
            <person name="Hubbard S.S."/>
            <person name="Banfield J.F."/>
        </authorList>
    </citation>
    <scope>NUCLEOTIDE SEQUENCE [LARGE SCALE GENOMIC DNA]</scope>
</reference>
<dbReference type="AlphaFoldDB" id="A0A1F4UL04"/>
<proteinExistence type="predicted"/>
<dbReference type="EMBL" id="MEUV01000034">
    <property type="protein sequence ID" value="OGC45490.1"/>
    <property type="molecule type" value="Genomic_DNA"/>
</dbReference>
<dbReference type="Pfam" id="PF00149">
    <property type="entry name" value="Metallophos"/>
    <property type="match status" value="1"/>
</dbReference>
<evidence type="ECO:0000313" key="4">
    <source>
        <dbReference type="Proteomes" id="UP000178615"/>
    </source>
</evidence>
<dbReference type="SUPFAM" id="SSF56300">
    <property type="entry name" value="Metallo-dependent phosphatases"/>
    <property type="match status" value="1"/>
</dbReference>